<evidence type="ECO:0000313" key="2">
    <source>
        <dbReference type="Proteomes" id="UP000477285"/>
    </source>
</evidence>
<dbReference type="AlphaFoldDB" id="A0A6L8T6X3"/>
<sequence>MVKIRLLGKKEDMHAMIKRIYQIEDVQVIETSDFYMNKGTSKYGRIYTEVEPRK</sequence>
<dbReference type="Proteomes" id="UP000477285">
    <property type="component" value="Unassembled WGS sequence"/>
</dbReference>
<evidence type="ECO:0000313" key="1">
    <source>
        <dbReference type="EMBL" id="MZL34131.1"/>
    </source>
</evidence>
<reference evidence="1 2" key="1">
    <citation type="journal article" date="2019" name="Nat. Med.">
        <title>A library of human gut bacterial isolates paired with longitudinal multiomics data enables mechanistic microbiome research.</title>
        <authorList>
            <person name="Poyet M."/>
            <person name="Groussin M."/>
            <person name="Gibbons S.M."/>
            <person name="Avila-Pacheco J."/>
            <person name="Jiang X."/>
            <person name="Kearney S.M."/>
            <person name="Perrotta A.R."/>
            <person name="Berdy B."/>
            <person name="Zhao S."/>
            <person name="Lieberman T.D."/>
            <person name="Swanson P.K."/>
            <person name="Smith M."/>
            <person name="Roesemann S."/>
            <person name="Alexander J.E."/>
            <person name="Rich S.A."/>
            <person name="Livny J."/>
            <person name="Vlamakis H."/>
            <person name="Clish C."/>
            <person name="Bullock K."/>
            <person name="Deik A."/>
            <person name="Scott J."/>
            <person name="Pierce K.A."/>
            <person name="Xavier R.J."/>
            <person name="Alm E.J."/>
        </authorList>
    </citation>
    <scope>NUCLEOTIDE SEQUENCE [LARGE SCALE GENOMIC DNA]</scope>
    <source>
        <strain evidence="1 2">BIOML-A1</strain>
    </source>
</reference>
<gene>
    <name evidence="1" type="ORF">GT728_13195</name>
</gene>
<name>A0A6L8T6X3_9FIRM</name>
<dbReference type="RefSeq" id="WP_161233940.1">
    <property type="nucleotide sequence ID" value="NZ_AP031426.1"/>
</dbReference>
<dbReference type="EMBL" id="WWVQ01000033">
    <property type="protein sequence ID" value="MZL34131.1"/>
    <property type="molecule type" value="Genomic_DNA"/>
</dbReference>
<evidence type="ECO:0008006" key="3">
    <source>
        <dbReference type="Google" id="ProtNLM"/>
    </source>
</evidence>
<accession>A0A6L8T6X3</accession>
<comment type="caution">
    <text evidence="1">The sequence shown here is derived from an EMBL/GenBank/DDBJ whole genome shotgun (WGS) entry which is preliminary data.</text>
</comment>
<organism evidence="1 2">
    <name type="scientific">Blautia wexlerae</name>
    <dbReference type="NCBI Taxonomy" id="418240"/>
    <lineage>
        <taxon>Bacteria</taxon>
        <taxon>Bacillati</taxon>
        <taxon>Bacillota</taxon>
        <taxon>Clostridia</taxon>
        <taxon>Lachnospirales</taxon>
        <taxon>Lachnospiraceae</taxon>
        <taxon>Blautia</taxon>
    </lineage>
</organism>
<protein>
    <recommendedName>
        <fullName evidence="3">DUF3970 domain-containing protein</fullName>
    </recommendedName>
</protein>
<proteinExistence type="predicted"/>